<name>A0A6J2RTL2_COTGO</name>
<evidence type="ECO:0000313" key="7">
    <source>
        <dbReference type="Proteomes" id="UP000504630"/>
    </source>
</evidence>
<dbReference type="Pfam" id="PF00250">
    <property type="entry name" value="Forkhead"/>
    <property type="match status" value="1"/>
</dbReference>
<feature type="domain" description="Fork-head" evidence="6">
    <location>
        <begin position="184"/>
        <end position="262"/>
    </location>
</feature>
<protein>
    <submittedName>
        <fullName evidence="8">Forkhead box protein R1 isoform X1</fullName>
    </submittedName>
</protein>
<dbReference type="InterPro" id="IPR001766">
    <property type="entry name" value="Fork_head_dom"/>
</dbReference>
<dbReference type="InterPro" id="IPR052328">
    <property type="entry name" value="FOX_transcription_regulators"/>
</dbReference>
<keyword evidence="2 5" id="KW-0238">DNA-binding</keyword>
<dbReference type="FunCoup" id="A0A6J2RTL2">
    <property type="interactions" value="863"/>
</dbReference>
<dbReference type="PROSITE" id="PS50039">
    <property type="entry name" value="FORK_HEAD_3"/>
    <property type="match status" value="1"/>
</dbReference>
<dbReference type="InterPro" id="IPR036390">
    <property type="entry name" value="WH_DNA-bd_sf"/>
</dbReference>
<keyword evidence="3" id="KW-0804">Transcription</keyword>
<keyword evidence="4 5" id="KW-0539">Nucleus</keyword>
<evidence type="ECO:0000256" key="2">
    <source>
        <dbReference type="ARBA" id="ARBA00023125"/>
    </source>
</evidence>
<keyword evidence="1" id="KW-0805">Transcription regulation</keyword>
<gene>
    <name evidence="8" type="primary">foxr1</name>
</gene>
<dbReference type="GeneID" id="115024976"/>
<dbReference type="OrthoDB" id="10070006at2759"/>
<dbReference type="GO" id="GO:1990837">
    <property type="term" value="F:sequence-specific double-stranded DNA binding"/>
    <property type="evidence" value="ECO:0007669"/>
    <property type="project" value="TreeGrafter"/>
</dbReference>
<dbReference type="GO" id="GO:0005634">
    <property type="term" value="C:nucleus"/>
    <property type="evidence" value="ECO:0007669"/>
    <property type="project" value="UniProtKB-SubCell"/>
</dbReference>
<evidence type="ECO:0000259" key="6">
    <source>
        <dbReference type="PROSITE" id="PS50039"/>
    </source>
</evidence>
<dbReference type="KEGG" id="cgob:115024976"/>
<evidence type="ECO:0000256" key="4">
    <source>
        <dbReference type="ARBA" id="ARBA00023242"/>
    </source>
</evidence>
<proteinExistence type="predicted"/>
<dbReference type="InParanoid" id="A0A6J2RTL2"/>
<dbReference type="PANTHER" id="PTHR46789">
    <property type="entry name" value="FORKHEAD BOX PROTEIN R1"/>
    <property type="match status" value="1"/>
</dbReference>
<dbReference type="CTD" id="283150"/>
<reference evidence="8" key="1">
    <citation type="submission" date="2025-08" db="UniProtKB">
        <authorList>
            <consortium name="RefSeq"/>
        </authorList>
    </citation>
    <scope>IDENTIFICATION</scope>
</reference>
<dbReference type="SUPFAM" id="SSF46785">
    <property type="entry name" value="Winged helix' DNA-binding domain"/>
    <property type="match status" value="1"/>
</dbReference>
<dbReference type="PANTHER" id="PTHR46789:SF2">
    <property type="entry name" value="FORKHEAD BOX PROTEIN R2"/>
    <property type="match status" value="1"/>
</dbReference>
<evidence type="ECO:0000256" key="3">
    <source>
        <dbReference type="ARBA" id="ARBA00023163"/>
    </source>
</evidence>
<dbReference type="PRINTS" id="PR00053">
    <property type="entry name" value="FORKHEAD"/>
</dbReference>
<dbReference type="Gene3D" id="1.10.10.10">
    <property type="entry name" value="Winged helix-like DNA-binding domain superfamily/Winged helix DNA-binding domain"/>
    <property type="match status" value="1"/>
</dbReference>
<dbReference type="Proteomes" id="UP000504630">
    <property type="component" value="Chromosome 3"/>
</dbReference>
<dbReference type="GO" id="GO:0003700">
    <property type="term" value="F:DNA-binding transcription factor activity"/>
    <property type="evidence" value="ECO:0007669"/>
    <property type="project" value="InterPro"/>
</dbReference>
<evidence type="ECO:0000313" key="8">
    <source>
        <dbReference type="RefSeq" id="XP_029312767.1"/>
    </source>
</evidence>
<dbReference type="CDD" id="cd20036">
    <property type="entry name" value="FH_FOXR"/>
    <property type="match status" value="1"/>
</dbReference>
<evidence type="ECO:0000256" key="1">
    <source>
        <dbReference type="ARBA" id="ARBA00023015"/>
    </source>
</evidence>
<accession>A0A6J2RTL2</accession>
<comment type="subcellular location">
    <subcellularLocation>
        <location evidence="5">Nucleus</location>
    </subcellularLocation>
</comment>
<dbReference type="SMART" id="SM00339">
    <property type="entry name" value="FH"/>
    <property type="match status" value="1"/>
</dbReference>
<keyword evidence="7" id="KW-1185">Reference proteome</keyword>
<dbReference type="InterPro" id="IPR036388">
    <property type="entry name" value="WH-like_DNA-bd_sf"/>
</dbReference>
<evidence type="ECO:0000256" key="5">
    <source>
        <dbReference type="PROSITE-ProRule" id="PRU00089"/>
    </source>
</evidence>
<sequence>MTLQLKTKARLFDLHCSVGLTDWDMDNELKLTTTSDQYYHDDKLNDQYVVQRPSARASRRKDEFIWYDKTSDTFVKPNLWLLVNPNIACPIQYGENAAHLQTLCEPADEIKTPQLNPAGTQHHLSTERHRFAPQNAPLQEELLHSTDYMIKNKEVSCAPAKNRRKGRTPKARDSKTLKPGCWPRPPVNYCILIALALKSSHTGSLKVQQIYSFTREHFPFFQTAPDGWKNTIRHNLCFNNSFRKTCNQLCRDGKRKSCFWHLTLDGHRRLKDEIRTLTGESFKQLGRSMSRPGECDKLLSGNEFNISNTGANTAVALHWPHLQQPVTSALTDVT</sequence>
<organism evidence="7 8">
    <name type="scientific">Cottoperca gobio</name>
    <name type="common">Frogmouth</name>
    <name type="synonym">Aphritis gobio</name>
    <dbReference type="NCBI Taxonomy" id="56716"/>
    <lineage>
        <taxon>Eukaryota</taxon>
        <taxon>Metazoa</taxon>
        <taxon>Chordata</taxon>
        <taxon>Craniata</taxon>
        <taxon>Vertebrata</taxon>
        <taxon>Euteleostomi</taxon>
        <taxon>Actinopterygii</taxon>
        <taxon>Neopterygii</taxon>
        <taxon>Teleostei</taxon>
        <taxon>Neoteleostei</taxon>
        <taxon>Acanthomorphata</taxon>
        <taxon>Eupercaria</taxon>
        <taxon>Perciformes</taxon>
        <taxon>Notothenioidei</taxon>
        <taxon>Bovichtidae</taxon>
        <taxon>Cottoperca</taxon>
    </lineage>
</organism>
<dbReference type="RefSeq" id="XP_029312767.1">
    <property type="nucleotide sequence ID" value="XM_029456907.1"/>
</dbReference>
<dbReference type="AlphaFoldDB" id="A0A6J2RTL2"/>
<feature type="DNA-binding region" description="Fork-head" evidence="5">
    <location>
        <begin position="184"/>
        <end position="262"/>
    </location>
</feature>